<evidence type="ECO:0000313" key="5">
    <source>
        <dbReference type="EMBL" id="SAY43280.1"/>
    </source>
</evidence>
<protein>
    <submittedName>
        <fullName evidence="5">N-carbamoyl-L-amino acid hydrolase</fullName>
        <ecNumber evidence="5">3.5.1.87</ecNumber>
    </submittedName>
</protein>
<dbReference type="NCBIfam" id="NF006771">
    <property type="entry name" value="PRK09290.1-5"/>
    <property type="match status" value="1"/>
</dbReference>
<evidence type="ECO:0000256" key="1">
    <source>
        <dbReference type="ARBA" id="ARBA00006153"/>
    </source>
</evidence>
<sequence length="408" mass="44667">MTYRVNGERLWQSLHAMAQFGAIADNGVTRLALSEEDRQARDQLRRWALEAGCSVRVDRMGNMFLRREGSRPELAPVVTGSHGDSQPRGGRFDGIYGVLAGLEVIRTLNDRQIVTERAIEVINWTNEEGARFAPAMIASGVFAGVFDLEYGLSRRDEHGVSLGDALERIGYAGEHPVGGMPIHAAFELHIEQGPILEAEHLDIGVVTAAQGQRWYELEIVGCSAHAGTTPMDRRRDALLGFTELVTAVNRIGWDFAPDARATVGMAHITPNSRNVVPGRVFFSVEFRHPEEATLEQMEQRLLAAVNHVNGGGLTAHAERIFQYPPIAFDRGCIDSVRHAAQALGYRHRDMISGAGHDACYLNRVAPTAMIFIPCVDGISHNEREDITPAWATAGADVLLNALLAHADA</sequence>
<feature type="binding site" evidence="3">
    <location>
        <position position="380"/>
    </location>
    <ligand>
        <name>Zn(2+)</name>
        <dbReference type="ChEBI" id="CHEBI:29105"/>
        <label>2</label>
    </ligand>
</feature>
<reference evidence="5" key="1">
    <citation type="submission" date="2016-05" db="EMBL/GenBank/DDBJ databases">
        <authorList>
            <person name="Cock P.J.A."/>
            <person name="Cock P.J.A."/>
        </authorList>
    </citation>
    <scope>NUCLEOTIDE SEQUENCE</scope>
    <source>
        <strain evidence="5">PWN146_assembly</strain>
    </source>
</reference>
<dbReference type="Gene3D" id="3.30.70.360">
    <property type="match status" value="1"/>
</dbReference>
<dbReference type="GO" id="GO:0016813">
    <property type="term" value="F:hydrolase activity, acting on carbon-nitrogen (but not peptide) bonds, in linear amidines"/>
    <property type="evidence" value="ECO:0007669"/>
    <property type="project" value="InterPro"/>
</dbReference>
<dbReference type="GO" id="GO:0050538">
    <property type="term" value="F:N-carbamoyl-L-amino-acid hydrolase activity"/>
    <property type="evidence" value="ECO:0007669"/>
    <property type="project" value="UniProtKB-EC"/>
</dbReference>
<dbReference type="Pfam" id="PF01546">
    <property type="entry name" value="Peptidase_M20"/>
    <property type="match status" value="1"/>
</dbReference>
<evidence type="ECO:0000259" key="4">
    <source>
        <dbReference type="Pfam" id="PF07687"/>
    </source>
</evidence>
<comment type="cofactor">
    <cofactor evidence="3">
        <name>Zn(2+)</name>
        <dbReference type="ChEBI" id="CHEBI:29105"/>
    </cofactor>
    <text evidence="3">Binds 2 Zn(2+) ions per subunit.</text>
</comment>
<proteinExistence type="inferred from homology"/>
<gene>
    <name evidence="5" type="primary">amaB</name>
    <name evidence="5" type="ORF">PWN146_01971</name>
</gene>
<dbReference type="PANTHER" id="PTHR32494">
    <property type="entry name" value="ALLANTOATE DEIMINASE-RELATED"/>
    <property type="match status" value="1"/>
</dbReference>
<dbReference type="NCBIfam" id="NF006769">
    <property type="entry name" value="PRK09290.1-3"/>
    <property type="match status" value="1"/>
</dbReference>
<evidence type="ECO:0000256" key="3">
    <source>
        <dbReference type="PIRSR" id="PIRSR001235-1"/>
    </source>
</evidence>
<dbReference type="InterPro" id="IPR010158">
    <property type="entry name" value="Amidase_Cbmase"/>
</dbReference>
<name>A0A1C3HDZ5_SERMA</name>
<feature type="binding site" evidence="3">
    <location>
        <position position="93"/>
    </location>
    <ligand>
        <name>Zn(2+)</name>
        <dbReference type="ChEBI" id="CHEBI:29105"/>
        <label>2</label>
    </ligand>
</feature>
<feature type="domain" description="Peptidase M20 dimerisation" evidence="4">
    <location>
        <begin position="208"/>
        <end position="309"/>
    </location>
</feature>
<dbReference type="PANTHER" id="PTHR32494:SF5">
    <property type="entry name" value="ALLANTOATE AMIDOHYDROLASE"/>
    <property type="match status" value="1"/>
</dbReference>
<accession>A0A1C3HDZ5</accession>
<dbReference type="Pfam" id="PF07687">
    <property type="entry name" value="M20_dimer"/>
    <property type="match status" value="1"/>
</dbReference>
<dbReference type="InterPro" id="IPR002933">
    <property type="entry name" value="Peptidase_M20"/>
</dbReference>
<dbReference type="EC" id="3.5.1.87" evidence="5"/>
<dbReference type="EMBL" id="LT575490">
    <property type="protein sequence ID" value="SAY43280.1"/>
    <property type="molecule type" value="Genomic_DNA"/>
</dbReference>
<feature type="binding site" evidence="3">
    <location>
        <position position="82"/>
    </location>
    <ligand>
        <name>Zn(2+)</name>
        <dbReference type="ChEBI" id="CHEBI:29105"/>
        <label>1</label>
    </ligand>
</feature>
<dbReference type="InterPro" id="IPR011650">
    <property type="entry name" value="Peptidase_M20_dimer"/>
</dbReference>
<keyword evidence="3" id="KW-0862">Zinc</keyword>
<dbReference type="NCBIfam" id="NF009527">
    <property type="entry name" value="PRK12891.1"/>
    <property type="match status" value="1"/>
</dbReference>
<organism evidence="5">
    <name type="scientific">Serratia marcescens</name>
    <dbReference type="NCBI Taxonomy" id="615"/>
    <lineage>
        <taxon>Bacteria</taxon>
        <taxon>Pseudomonadati</taxon>
        <taxon>Pseudomonadota</taxon>
        <taxon>Gammaproteobacteria</taxon>
        <taxon>Enterobacterales</taxon>
        <taxon>Yersiniaceae</taxon>
        <taxon>Serratia</taxon>
    </lineage>
</organism>
<keyword evidence="3" id="KW-0479">Metal-binding</keyword>
<dbReference type="AlphaFoldDB" id="A0A1C3HDZ5"/>
<dbReference type="GO" id="GO:0046872">
    <property type="term" value="F:metal ion binding"/>
    <property type="evidence" value="ECO:0007669"/>
    <property type="project" value="UniProtKB-KW"/>
</dbReference>
<evidence type="ECO:0000256" key="2">
    <source>
        <dbReference type="ARBA" id="ARBA00022801"/>
    </source>
</evidence>
<feature type="binding site" evidence="3">
    <location>
        <position position="93"/>
    </location>
    <ligand>
        <name>Zn(2+)</name>
        <dbReference type="ChEBI" id="CHEBI:29105"/>
        <label>1</label>
    </ligand>
</feature>
<dbReference type="PIRSF" id="PIRSF001235">
    <property type="entry name" value="Amidase_carbamoylase"/>
    <property type="match status" value="1"/>
</dbReference>
<dbReference type="SUPFAM" id="SSF53187">
    <property type="entry name" value="Zn-dependent exopeptidases"/>
    <property type="match status" value="1"/>
</dbReference>
<feature type="binding site" evidence="3">
    <location>
        <position position="189"/>
    </location>
    <ligand>
        <name>Zn(2+)</name>
        <dbReference type="ChEBI" id="CHEBI:29105"/>
        <label>1</label>
    </ligand>
</feature>
<dbReference type="CDD" id="cd03884">
    <property type="entry name" value="M20_bAS"/>
    <property type="match status" value="1"/>
</dbReference>
<feature type="binding site" evidence="3">
    <location>
        <position position="128"/>
    </location>
    <ligand>
        <name>Zn(2+)</name>
        <dbReference type="ChEBI" id="CHEBI:29105"/>
        <label>2</label>
    </ligand>
</feature>
<dbReference type="InterPro" id="IPR036264">
    <property type="entry name" value="Bact_exopeptidase_dim_dom"/>
</dbReference>
<comment type="similarity">
    <text evidence="1">Belongs to the peptidase M20 family.</text>
</comment>
<keyword evidence="2 5" id="KW-0378">Hydrolase</keyword>
<dbReference type="Gene3D" id="3.40.630.10">
    <property type="entry name" value="Zn peptidases"/>
    <property type="match status" value="1"/>
</dbReference>
<dbReference type="NCBIfam" id="TIGR01879">
    <property type="entry name" value="hydantase"/>
    <property type="match status" value="1"/>
</dbReference>
<dbReference type="SUPFAM" id="SSF55031">
    <property type="entry name" value="Bacterial exopeptidase dimerisation domain"/>
    <property type="match status" value="1"/>
</dbReference>